<protein>
    <submittedName>
        <fullName evidence="2">Uncharacterized protein</fullName>
    </submittedName>
</protein>
<dbReference type="OrthoDB" id="5289436at2"/>
<evidence type="ECO:0000313" key="2">
    <source>
        <dbReference type="EMBL" id="AFY03419.1"/>
    </source>
</evidence>
<name>K7ZCR1_BDEBC</name>
<keyword evidence="1" id="KW-0812">Transmembrane</keyword>
<feature type="transmembrane region" description="Helical" evidence="1">
    <location>
        <begin position="12"/>
        <end position="30"/>
    </location>
</feature>
<sequence>MKKNSGFSVMELLLAVSISTMVIGIVTYLIHNFFSEQRNLEVWSGGQLEMSMALKNAEGDIRNVIRFDPVENLTSASSIAYFGLTSLTPGLEPSVCLNDATGSVIRYTTLDRKQRSERVLRAWSELADVNKTGSSHELRLTADATTSSMFGTSKSPREIVLVDADRRYIRRYKVSTHTMRLGATLDPYDDQSRIDSAGNPIKFDYVSVILKSPPTANGSSITPKTSVFITGTEVYSSNTYYLCLRKSDRSLIKLDENTRAETVLLQNPHVDFTINSFKIGYLATKSGLRVEPANFIPDMLNAANNVCFNTVLFDLKLDASESYMKRNQGQTVGDIKTNISRQRTVFSQNLNLKRPLSCQ</sequence>
<keyword evidence="1" id="KW-0472">Membrane</keyword>
<accession>K7ZCR1</accession>
<dbReference type="AlphaFoldDB" id="K7ZCR1"/>
<dbReference type="RefSeq" id="WP_015092816.1">
    <property type="nucleotide sequence ID" value="NC_019567.1"/>
</dbReference>
<reference evidence="2 3" key="1">
    <citation type="journal article" date="2012" name="BMC Genomics">
        <title>Genome analysis of a simultaneously predatory and prey-independent, novel Bdellovibrio bacteriovorus from the River Tiber, supports in silico predictions of both ancient and recent lateral gene transfer from diverse bacteria.</title>
        <authorList>
            <person name="Hobley L."/>
            <person name="Lerner T.R."/>
            <person name="Williams L.E."/>
            <person name="Lambert C."/>
            <person name="Till R."/>
            <person name="Milner D.S."/>
            <person name="Basford S.M."/>
            <person name="Capeness M.J."/>
            <person name="Fenton A.K."/>
            <person name="Atterbury R.J."/>
            <person name="Harris M.A."/>
            <person name="Sockett R.E."/>
        </authorList>
    </citation>
    <scope>NUCLEOTIDE SEQUENCE [LARGE SCALE GENOMIC DNA]</scope>
    <source>
        <strain evidence="2 3">Tiberius</strain>
    </source>
</reference>
<keyword evidence="1" id="KW-1133">Transmembrane helix</keyword>
<evidence type="ECO:0000313" key="3">
    <source>
        <dbReference type="Proteomes" id="UP000010074"/>
    </source>
</evidence>
<dbReference type="KEGG" id="bbat:Bdt_3746"/>
<proteinExistence type="predicted"/>
<dbReference type="HOGENOM" id="CLU_770883_0_0_7"/>
<dbReference type="STRING" id="1069642.Bdt_3746"/>
<gene>
    <name evidence="2" type="ORF">Bdt_3746</name>
</gene>
<organism evidence="2 3">
    <name type="scientific">Bdellovibrio bacteriovorus str. Tiberius</name>
    <dbReference type="NCBI Taxonomy" id="1069642"/>
    <lineage>
        <taxon>Bacteria</taxon>
        <taxon>Pseudomonadati</taxon>
        <taxon>Bdellovibrionota</taxon>
        <taxon>Bdellovibrionia</taxon>
        <taxon>Bdellovibrionales</taxon>
        <taxon>Pseudobdellovibrionaceae</taxon>
        <taxon>Bdellovibrio</taxon>
    </lineage>
</organism>
<evidence type="ECO:0000256" key="1">
    <source>
        <dbReference type="SAM" id="Phobius"/>
    </source>
</evidence>
<dbReference type="EMBL" id="CP002930">
    <property type="protein sequence ID" value="AFY03419.1"/>
    <property type="molecule type" value="Genomic_DNA"/>
</dbReference>
<dbReference type="Proteomes" id="UP000010074">
    <property type="component" value="Chromosome"/>
</dbReference>
<dbReference type="PATRIC" id="fig|1069642.3.peg.3704"/>